<keyword evidence="2" id="KW-1185">Reference proteome</keyword>
<accession>A0ABV6VXC3</accession>
<evidence type="ECO:0000313" key="1">
    <source>
        <dbReference type="EMBL" id="MFC1418353.1"/>
    </source>
</evidence>
<proteinExistence type="predicted"/>
<reference evidence="1 2" key="1">
    <citation type="submission" date="2024-09" db="EMBL/GenBank/DDBJ databases">
        <authorList>
            <person name="Lee S.D."/>
        </authorList>
    </citation>
    <scope>NUCLEOTIDE SEQUENCE [LARGE SCALE GENOMIC DNA]</scope>
    <source>
        <strain evidence="1 2">N8-3</strain>
    </source>
</reference>
<organism evidence="1 2">
    <name type="scientific">Streptacidiphilus cavernicola</name>
    <dbReference type="NCBI Taxonomy" id="3342716"/>
    <lineage>
        <taxon>Bacteria</taxon>
        <taxon>Bacillati</taxon>
        <taxon>Actinomycetota</taxon>
        <taxon>Actinomycetes</taxon>
        <taxon>Kitasatosporales</taxon>
        <taxon>Streptomycetaceae</taxon>
        <taxon>Streptacidiphilus</taxon>
    </lineage>
</organism>
<comment type="caution">
    <text evidence="1">The sequence shown here is derived from an EMBL/GenBank/DDBJ whole genome shotgun (WGS) entry which is preliminary data.</text>
</comment>
<gene>
    <name evidence="1" type="ORF">ACEZDE_17150</name>
</gene>
<dbReference type="Proteomes" id="UP001592531">
    <property type="component" value="Unassembled WGS sequence"/>
</dbReference>
<name>A0ABV6VXC3_9ACTN</name>
<dbReference type="EMBL" id="JBHFAB010000012">
    <property type="protein sequence ID" value="MFC1418353.1"/>
    <property type="molecule type" value="Genomic_DNA"/>
</dbReference>
<evidence type="ECO:0000313" key="2">
    <source>
        <dbReference type="Proteomes" id="UP001592531"/>
    </source>
</evidence>
<sequence>MPQAHPDDEMFLDSLRWIAGSYTICPPDRRHHQLATEVDHIEQGTLIGPGILYCRTDLAYRLVLDRAQAGMDGVENYQSSLRSVPCG</sequence>
<protein>
    <submittedName>
        <fullName evidence="1">Uncharacterized protein</fullName>
    </submittedName>
</protein>